<feature type="region of interest" description="Disordered" evidence="1">
    <location>
        <begin position="1"/>
        <end position="37"/>
    </location>
</feature>
<feature type="transmembrane region" description="Helical" evidence="2">
    <location>
        <begin position="150"/>
        <end position="171"/>
    </location>
</feature>
<dbReference type="AlphaFoldDB" id="A0A3S3S0J9"/>
<evidence type="ECO:0000313" key="4">
    <source>
        <dbReference type="Proteomes" id="UP000288215"/>
    </source>
</evidence>
<keyword evidence="2" id="KW-1133">Transmembrane helix</keyword>
<dbReference type="EMBL" id="RXGA01000002">
    <property type="protein sequence ID" value="RWX73784.1"/>
    <property type="molecule type" value="Genomic_DNA"/>
</dbReference>
<name>A0A3S3S0J9_METS7</name>
<accession>A0A3S3S0J9</accession>
<feature type="transmembrane region" description="Helical" evidence="2">
    <location>
        <begin position="49"/>
        <end position="74"/>
    </location>
</feature>
<sequence>MSGNGVPRKARVKKGNPKEISETSSSSPKTSAASSSAPKLKRPSLEIRLAAMICLIAGCGGIASSAAVVLMYISGKIGAVPLLNRIVEQFAGKATIFGIGIISMSLVLVIAGYMLLRRSVVGGALAMSASTILMVLPALSLWVSVAIEPFVAGMVAGVVLICLVASGWEVLS</sequence>
<gene>
    <name evidence="3" type="ORF">Metus_0563</name>
</gene>
<evidence type="ECO:0000256" key="2">
    <source>
        <dbReference type="SAM" id="Phobius"/>
    </source>
</evidence>
<organism evidence="3 4">
    <name type="scientific">Methanosuratincola subterraneus</name>
    <dbReference type="NCBI Taxonomy" id="2593994"/>
    <lineage>
        <taxon>Archaea</taxon>
        <taxon>Thermoproteota</taxon>
        <taxon>Methanosuratincolia</taxon>
        <taxon>Candidatus Methanomethylicales</taxon>
        <taxon>Candidatus Methanomethylicaceae</taxon>
        <taxon>Candidatus Methanosuratincola (ex Vanwonterghem et al. 2016)</taxon>
    </lineage>
</organism>
<feature type="transmembrane region" description="Helical" evidence="2">
    <location>
        <begin position="123"/>
        <end position="144"/>
    </location>
</feature>
<dbReference type="Proteomes" id="UP000288215">
    <property type="component" value="Unassembled WGS sequence"/>
</dbReference>
<protein>
    <submittedName>
        <fullName evidence="3">Uncharacterized protein</fullName>
    </submittedName>
</protein>
<comment type="caution">
    <text evidence="3">The sequence shown here is derived from an EMBL/GenBank/DDBJ whole genome shotgun (WGS) entry which is preliminary data.</text>
</comment>
<reference evidence="3 4" key="1">
    <citation type="submission" date="2018-12" db="EMBL/GenBank/DDBJ databases">
        <title>The complete genome of the methanogenic archaea of the candidate phylum Verstraetearchaeota, obtained from the metagenome of underground thermal water.</title>
        <authorList>
            <person name="Kadnikov V.V."/>
            <person name="Mardanov A.V."/>
            <person name="Beletsky A.V."/>
            <person name="Karnachuk O.V."/>
            <person name="Ravin N.V."/>
        </authorList>
    </citation>
    <scope>NUCLEOTIDE SEQUENCE [LARGE SCALE GENOMIC DNA]</scope>
    <source>
        <strain evidence="3">Ch88</strain>
    </source>
</reference>
<proteinExistence type="predicted"/>
<evidence type="ECO:0000256" key="1">
    <source>
        <dbReference type="SAM" id="MobiDB-lite"/>
    </source>
</evidence>
<feature type="transmembrane region" description="Helical" evidence="2">
    <location>
        <begin position="94"/>
        <end position="116"/>
    </location>
</feature>
<keyword evidence="2" id="KW-0472">Membrane</keyword>
<evidence type="ECO:0000313" key="3">
    <source>
        <dbReference type="EMBL" id="RWX73784.1"/>
    </source>
</evidence>
<keyword evidence="2" id="KW-0812">Transmembrane</keyword>
<feature type="compositionally biased region" description="Low complexity" evidence="1">
    <location>
        <begin position="22"/>
        <end position="37"/>
    </location>
</feature>